<dbReference type="Pfam" id="PF01657">
    <property type="entry name" value="Stress-antifung"/>
    <property type="match status" value="2"/>
</dbReference>
<keyword evidence="8" id="KW-1185">Reference proteome</keyword>
<keyword evidence="4" id="KW-0812">Transmembrane</keyword>
<evidence type="ECO:0000256" key="2">
    <source>
        <dbReference type="ARBA" id="ARBA00022737"/>
    </source>
</evidence>
<dbReference type="SUPFAM" id="SSF56112">
    <property type="entry name" value="Protein kinase-like (PK-like)"/>
    <property type="match status" value="1"/>
</dbReference>
<feature type="chain" id="PRO_5041277960" description="Gnk2-homologous domain-containing protein" evidence="5">
    <location>
        <begin position="30"/>
        <end position="483"/>
    </location>
</feature>
<dbReference type="InterPro" id="IPR038408">
    <property type="entry name" value="GNK2_sf"/>
</dbReference>
<feature type="transmembrane region" description="Helical" evidence="4">
    <location>
        <begin position="300"/>
        <end position="322"/>
    </location>
</feature>
<reference evidence="7" key="1">
    <citation type="submission" date="2022-03" db="EMBL/GenBank/DDBJ databases">
        <title>A functionally conserved STORR gene fusion in Papaver species that diverged 16.8 million years ago.</title>
        <authorList>
            <person name="Catania T."/>
        </authorList>
    </citation>
    <scope>NUCLEOTIDE SEQUENCE</scope>
    <source>
        <strain evidence="7">S-191538</strain>
    </source>
</reference>
<protein>
    <recommendedName>
        <fullName evidence="6">Gnk2-homologous domain-containing protein</fullName>
    </recommendedName>
</protein>
<keyword evidence="1 5" id="KW-0732">Signal</keyword>
<proteinExistence type="predicted"/>
<evidence type="ECO:0000313" key="7">
    <source>
        <dbReference type="EMBL" id="MCL7038658.1"/>
    </source>
</evidence>
<keyword evidence="2" id="KW-0677">Repeat</keyword>
<evidence type="ECO:0000313" key="8">
    <source>
        <dbReference type="Proteomes" id="UP001177140"/>
    </source>
</evidence>
<keyword evidence="4" id="KW-0472">Membrane</keyword>
<keyword evidence="4" id="KW-1133">Transmembrane helix</keyword>
<evidence type="ECO:0000256" key="1">
    <source>
        <dbReference type="ARBA" id="ARBA00022729"/>
    </source>
</evidence>
<feature type="compositionally biased region" description="Low complexity" evidence="3">
    <location>
        <begin position="275"/>
        <end position="284"/>
    </location>
</feature>
<accession>A0AA41VCF5</accession>
<comment type="caution">
    <text evidence="7">The sequence shown here is derived from an EMBL/GenBank/DDBJ whole genome shotgun (WGS) entry which is preliminary data.</text>
</comment>
<dbReference type="AlphaFoldDB" id="A0AA41VCF5"/>
<dbReference type="Proteomes" id="UP001177140">
    <property type="component" value="Unassembled WGS sequence"/>
</dbReference>
<dbReference type="InterPro" id="IPR011009">
    <property type="entry name" value="Kinase-like_dom_sf"/>
</dbReference>
<dbReference type="PROSITE" id="PS51473">
    <property type="entry name" value="GNK2"/>
    <property type="match status" value="2"/>
</dbReference>
<name>A0AA41VCF5_PAPNU</name>
<sequence>MKNHILSAARSIQIPFLFFILLHGLHTQAQDILLNCNPNTPNYTSGSEYETNLKNFLLPSLVSNGSVNGFFNTSVGTNPNNVYGLVQCRGDISMDDCRVCLETSTRVVNQKCSNHIDVDVRLETCLLRYSNTSFFGEVSNSMVVFIGTSTKVTDLVLFSRQLGGLMITLVSSASLKFSKFEVGSTLYLDFSYIYAMVQCSQDLSGGSCTSCLSDLLGRVLSNINASTEGHIFTQSCFLRFDDKIFYELVPPSSLPPSSLPPSSLPGPPPPPSPATVPGSSAPPSDSGKVTPPGPKPSPNIVAVAVSVVAGVLLIFVVCFYILRRKRMAASKSDLPATRDPIENQDSLQFDLVTIRDATNGFSDTNKLGEGGFGAVYKAWKNWREGTPLELMDPSLSQRFSRNEVIKSIHIGLLCVQDNIEDRPTMSSVVLMLSSYSIPLASPSQPAFFSGTITRLNMQPLEQSKSRSKSYSASDISVSVTLPR</sequence>
<feature type="region of interest" description="Disordered" evidence="3">
    <location>
        <begin position="256"/>
        <end position="294"/>
    </location>
</feature>
<dbReference type="PANTHER" id="PTHR32099:SF51">
    <property type="entry name" value="CYSTEINE-RICH RECEPTOR-LIKE PROTEIN KINASE 25 ISOFORM X1"/>
    <property type="match status" value="1"/>
</dbReference>
<dbReference type="CDD" id="cd23509">
    <property type="entry name" value="Gnk2-like"/>
    <property type="match status" value="2"/>
</dbReference>
<feature type="compositionally biased region" description="Pro residues" evidence="3">
    <location>
        <begin position="256"/>
        <end position="274"/>
    </location>
</feature>
<gene>
    <name evidence="7" type="ORF">MKW94_004189</name>
</gene>
<evidence type="ECO:0000256" key="5">
    <source>
        <dbReference type="SAM" id="SignalP"/>
    </source>
</evidence>
<dbReference type="Gene3D" id="3.30.430.20">
    <property type="entry name" value="Gnk2 domain, C-X8-C-X2-C motif"/>
    <property type="match status" value="2"/>
</dbReference>
<evidence type="ECO:0000256" key="4">
    <source>
        <dbReference type="SAM" id="Phobius"/>
    </source>
</evidence>
<dbReference type="PANTHER" id="PTHR32099">
    <property type="entry name" value="CYSTEINE-RICH REPEAT SECRETORY PROTEIN"/>
    <property type="match status" value="1"/>
</dbReference>
<feature type="signal peptide" evidence="5">
    <location>
        <begin position="1"/>
        <end position="29"/>
    </location>
</feature>
<dbReference type="EMBL" id="JAJJMA010192748">
    <property type="protein sequence ID" value="MCL7038658.1"/>
    <property type="molecule type" value="Genomic_DNA"/>
</dbReference>
<dbReference type="Gene3D" id="3.30.200.20">
    <property type="entry name" value="Phosphorylase Kinase, domain 1"/>
    <property type="match status" value="1"/>
</dbReference>
<feature type="domain" description="Gnk2-homologous" evidence="6">
    <location>
        <begin position="140"/>
        <end position="245"/>
    </location>
</feature>
<evidence type="ECO:0000256" key="3">
    <source>
        <dbReference type="SAM" id="MobiDB-lite"/>
    </source>
</evidence>
<organism evidence="7 8">
    <name type="scientific">Papaver nudicaule</name>
    <name type="common">Iceland poppy</name>
    <dbReference type="NCBI Taxonomy" id="74823"/>
    <lineage>
        <taxon>Eukaryota</taxon>
        <taxon>Viridiplantae</taxon>
        <taxon>Streptophyta</taxon>
        <taxon>Embryophyta</taxon>
        <taxon>Tracheophyta</taxon>
        <taxon>Spermatophyta</taxon>
        <taxon>Magnoliopsida</taxon>
        <taxon>Ranunculales</taxon>
        <taxon>Papaveraceae</taxon>
        <taxon>Papaveroideae</taxon>
        <taxon>Papaver</taxon>
    </lineage>
</organism>
<evidence type="ECO:0000259" key="6">
    <source>
        <dbReference type="PROSITE" id="PS51473"/>
    </source>
</evidence>
<feature type="domain" description="Gnk2-homologous" evidence="6">
    <location>
        <begin position="31"/>
        <end position="134"/>
    </location>
</feature>
<dbReference type="InterPro" id="IPR002902">
    <property type="entry name" value="GNK2"/>
</dbReference>